<evidence type="ECO:0000313" key="2">
    <source>
        <dbReference type="EMBL" id="CAE0130937.1"/>
    </source>
</evidence>
<dbReference type="AlphaFoldDB" id="A0A7S3BCC8"/>
<accession>A0A7S3BCC8</accession>
<name>A0A7S3BCC8_9EUKA</name>
<reference evidence="2" key="1">
    <citation type="submission" date="2021-01" db="EMBL/GenBank/DDBJ databases">
        <authorList>
            <person name="Corre E."/>
            <person name="Pelletier E."/>
            <person name="Niang G."/>
            <person name="Scheremetjew M."/>
            <person name="Finn R."/>
            <person name="Kale V."/>
            <person name="Holt S."/>
            <person name="Cochrane G."/>
            <person name="Meng A."/>
            <person name="Brown T."/>
            <person name="Cohen L."/>
        </authorList>
    </citation>
    <scope>NUCLEOTIDE SEQUENCE</scope>
    <source>
        <strain evidence="2">CCMP281</strain>
    </source>
</reference>
<feature type="compositionally biased region" description="Basic and acidic residues" evidence="1">
    <location>
        <begin position="35"/>
        <end position="57"/>
    </location>
</feature>
<dbReference type="EMBL" id="HBHX01051483">
    <property type="protein sequence ID" value="CAE0130937.1"/>
    <property type="molecule type" value="Transcribed_RNA"/>
</dbReference>
<feature type="region of interest" description="Disordered" evidence="1">
    <location>
        <begin position="34"/>
        <end position="57"/>
    </location>
</feature>
<organism evidence="2">
    <name type="scientific">Haptolina ericina</name>
    <dbReference type="NCBI Taxonomy" id="156174"/>
    <lineage>
        <taxon>Eukaryota</taxon>
        <taxon>Haptista</taxon>
        <taxon>Haptophyta</taxon>
        <taxon>Prymnesiophyceae</taxon>
        <taxon>Prymnesiales</taxon>
        <taxon>Prymnesiaceae</taxon>
        <taxon>Haptolina</taxon>
    </lineage>
</organism>
<evidence type="ECO:0000256" key="1">
    <source>
        <dbReference type="SAM" id="MobiDB-lite"/>
    </source>
</evidence>
<protein>
    <submittedName>
        <fullName evidence="2">Uncharacterized protein</fullName>
    </submittedName>
</protein>
<proteinExistence type="predicted"/>
<gene>
    <name evidence="2" type="ORF">HERI1096_LOCUS28414</name>
</gene>
<sequence length="99" mass="11433">MPYGKPLLASQLAQQYEGHQTLGVGSKHVRFVSSHGRELHDTARPREDRREGFRQRDPAYRHEVRPLSSSLLPELLLAARRILERAQTLVKPKHHSHEL</sequence>